<organism evidence="1 2">
    <name type="scientific">Acaulospora morrowiae</name>
    <dbReference type="NCBI Taxonomy" id="94023"/>
    <lineage>
        <taxon>Eukaryota</taxon>
        <taxon>Fungi</taxon>
        <taxon>Fungi incertae sedis</taxon>
        <taxon>Mucoromycota</taxon>
        <taxon>Glomeromycotina</taxon>
        <taxon>Glomeromycetes</taxon>
        <taxon>Diversisporales</taxon>
        <taxon>Acaulosporaceae</taxon>
        <taxon>Acaulospora</taxon>
    </lineage>
</organism>
<accession>A0A9N9NV64</accession>
<evidence type="ECO:0000313" key="1">
    <source>
        <dbReference type="EMBL" id="CAG8760017.1"/>
    </source>
</evidence>
<dbReference type="EMBL" id="CAJVPV010040295">
    <property type="protein sequence ID" value="CAG8760017.1"/>
    <property type="molecule type" value="Genomic_DNA"/>
</dbReference>
<dbReference type="AlphaFoldDB" id="A0A9N9NV64"/>
<feature type="non-terminal residue" evidence="1">
    <location>
        <position position="228"/>
    </location>
</feature>
<dbReference type="OrthoDB" id="2343923at2759"/>
<proteinExistence type="predicted"/>
<dbReference type="Proteomes" id="UP000789342">
    <property type="component" value="Unassembled WGS sequence"/>
</dbReference>
<keyword evidence="2" id="KW-1185">Reference proteome</keyword>
<sequence length="228" mass="26495">PTCLFLTSLIVNTFPLHTTTNRPFVSSPSYTSPEFVHVRSTDRPLVHPPVVKSVHATIFPSRTLSLIHRETIIHLTDTLKLHCPIYKFTNYEGLYVAHVGHIEKELSCVKRFYSYFKCSQSIDSITRTDNTDDHYYLMTSKVVAYKVELNYVDPLKEYLNVVIDKETGETMEIFVEMDNELDLIAEPTFEDVITLWIAVLLWGVRMIVNQALSYKKFDFRVTKNVYKM</sequence>
<name>A0A9N9NV64_9GLOM</name>
<comment type="caution">
    <text evidence="1">The sequence shown here is derived from an EMBL/GenBank/DDBJ whole genome shotgun (WGS) entry which is preliminary data.</text>
</comment>
<reference evidence="1" key="1">
    <citation type="submission" date="2021-06" db="EMBL/GenBank/DDBJ databases">
        <authorList>
            <person name="Kallberg Y."/>
            <person name="Tangrot J."/>
            <person name="Rosling A."/>
        </authorList>
    </citation>
    <scope>NUCLEOTIDE SEQUENCE</scope>
    <source>
        <strain evidence="1">CL551</strain>
    </source>
</reference>
<feature type="non-terminal residue" evidence="1">
    <location>
        <position position="1"/>
    </location>
</feature>
<protein>
    <submittedName>
        <fullName evidence="1">2122_t:CDS:1</fullName>
    </submittedName>
</protein>
<evidence type="ECO:0000313" key="2">
    <source>
        <dbReference type="Proteomes" id="UP000789342"/>
    </source>
</evidence>
<gene>
    <name evidence="1" type="ORF">AMORRO_LOCUS15844</name>
</gene>